<comment type="caution">
    <text evidence="1">The sequence shown here is derived from an EMBL/GenBank/DDBJ whole genome shotgun (WGS) entry which is preliminary data.</text>
</comment>
<gene>
    <name evidence="1" type="ORF">B0I36DRAFT_333975</name>
</gene>
<dbReference type="RefSeq" id="XP_046007396.1">
    <property type="nucleotide sequence ID" value="XM_046155291.1"/>
</dbReference>
<accession>A0A9P8XY73</accession>
<dbReference type="Proteomes" id="UP000756346">
    <property type="component" value="Unassembled WGS sequence"/>
</dbReference>
<protein>
    <submittedName>
        <fullName evidence="1">Uncharacterized protein</fullName>
    </submittedName>
</protein>
<dbReference type="AlphaFoldDB" id="A0A9P8XY73"/>
<keyword evidence="2" id="KW-1185">Reference proteome</keyword>
<dbReference type="GeneID" id="70184837"/>
<name>A0A9P8XY73_9PEZI</name>
<reference evidence="1" key="1">
    <citation type="journal article" date="2021" name="Nat. Commun.">
        <title>Genetic determinants of endophytism in the Arabidopsis root mycobiome.</title>
        <authorList>
            <person name="Mesny F."/>
            <person name="Miyauchi S."/>
            <person name="Thiergart T."/>
            <person name="Pickel B."/>
            <person name="Atanasova L."/>
            <person name="Karlsson M."/>
            <person name="Huettel B."/>
            <person name="Barry K.W."/>
            <person name="Haridas S."/>
            <person name="Chen C."/>
            <person name="Bauer D."/>
            <person name="Andreopoulos W."/>
            <person name="Pangilinan J."/>
            <person name="LaButti K."/>
            <person name="Riley R."/>
            <person name="Lipzen A."/>
            <person name="Clum A."/>
            <person name="Drula E."/>
            <person name="Henrissat B."/>
            <person name="Kohler A."/>
            <person name="Grigoriev I.V."/>
            <person name="Martin F.M."/>
            <person name="Hacquard S."/>
        </authorList>
    </citation>
    <scope>NUCLEOTIDE SEQUENCE</scope>
    <source>
        <strain evidence="1">MPI-CAGE-CH-0230</strain>
    </source>
</reference>
<dbReference type="EMBL" id="JAGTJQ010000010">
    <property type="protein sequence ID" value="KAH7021195.1"/>
    <property type="molecule type" value="Genomic_DNA"/>
</dbReference>
<organism evidence="1 2">
    <name type="scientific">Microdochium trichocladiopsis</name>
    <dbReference type="NCBI Taxonomy" id="1682393"/>
    <lineage>
        <taxon>Eukaryota</taxon>
        <taxon>Fungi</taxon>
        <taxon>Dikarya</taxon>
        <taxon>Ascomycota</taxon>
        <taxon>Pezizomycotina</taxon>
        <taxon>Sordariomycetes</taxon>
        <taxon>Xylariomycetidae</taxon>
        <taxon>Xylariales</taxon>
        <taxon>Microdochiaceae</taxon>
        <taxon>Microdochium</taxon>
    </lineage>
</organism>
<sequence length="166" mass="19493">MMFDVRSISHLASSSPYLYCRCPTLASFLFNTHYPAWQNEGPSWICLLPWMFARLRRKEITRLESHHCLPRLTMLLSPRDRRTKETFQDRRTYTGLPGKPSGCTETSQKKFRANMPQYSRPNSLHAVTSIRQYDCSLPLHLRRHAQSDLICPALKSYAQLQLRYDK</sequence>
<evidence type="ECO:0000313" key="2">
    <source>
        <dbReference type="Proteomes" id="UP000756346"/>
    </source>
</evidence>
<evidence type="ECO:0000313" key="1">
    <source>
        <dbReference type="EMBL" id="KAH7021195.1"/>
    </source>
</evidence>
<proteinExistence type="predicted"/>